<dbReference type="GO" id="GO:0008999">
    <property type="term" value="F:protein-N-terminal-alanine acetyltransferase activity"/>
    <property type="evidence" value="ECO:0007669"/>
    <property type="project" value="TreeGrafter"/>
</dbReference>
<evidence type="ECO:0000313" key="5">
    <source>
        <dbReference type="EMBL" id="GFH42096.1"/>
    </source>
</evidence>
<keyword evidence="6" id="KW-1185">Reference proteome</keyword>
<dbReference type="InterPro" id="IPR016181">
    <property type="entry name" value="Acyl_CoA_acyltransferase"/>
</dbReference>
<comment type="caution">
    <text evidence="5">The sequence shown here is derived from an EMBL/GenBank/DDBJ whole genome shotgun (WGS) entry which is preliminary data.</text>
</comment>
<dbReference type="Proteomes" id="UP000480303">
    <property type="component" value="Unassembled WGS sequence"/>
</dbReference>
<evidence type="ECO:0000259" key="4">
    <source>
        <dbReference type="PROSITE" id="PS51186"/>
    </source>
</evidence>
<gene>
    <name evidence="5" type="primary">yhdC</name>
    <name evidence="5" type="ORF">Hs30E_06470</name>
</gene>
<dbReference type="SUPFAM" id="SSF55729">
    <property type="entry name" value="Acyl-CoA N-acyltransferases (Nat)"/>
    <property type="match status" value="1"/>
</dbReference>
<keyword evidence="2" id="KW-0012">Acyltransferase</keyword>
<reference evidence="5 6" key="1">
    <citation type="submission" date="2020-02" db="EMBL/GenBank/DDBJ databases">
        <title>Draft genome sequence of Lactococcus sp. Hs30E4-3.</title>
        <authorList>
            <person name="Noda S."/>
            <person name="Yuki M."/>
            <person name="Ohkuma M."/>
        </authorList>
    </citation>
    <scope>NUCLEOTIDE SEQUENCE [LARGE SCALE GENOMIC DNA]</scope>
    <source>
        <strain evidence="5 6">Hs30E4-3</strain>
    </source>
</reference>
<proteinExistence type="inferred from homology"/>
<dbReference type="PANTHER" id="PTHR43792">
    <property type="entry name" value="GNAT FAMILY, PUTATIVE (AFU_ORTHOLOGUE AFUA_3G00765)-RELATED-RELATED"/>
    <property type="match status" value="1"/>
</dbReference>
<keyword evidence="1 5" id="KW-0808">Transferase</keyword>
<comment type="similarity">
    <text evidence="3">Belongs to the acetyltransferase family. RimJ subfamily.</text>
</comment>
<feature type="domain" description="N-acetyltransferase" evidence="4">
    <location>
        <begin position="50"/>
        <end position="206"/>
    </location>
</feature>
<dbReference type="PROSITE" id="PS51186">
    <property type="entry name" value="GNAT"/>
    <property type="match status" value="1"/>
</dbReference>
<name>A0A6A0BB97_9LACT</name>
<dbReference type="EMBL" id="BLLI01000012">
    <property type="protein sequence ID" value="GFH42096.1"/>
    <property type="molecule type" value="Genomic_DNA"/>
</dbReference>
<accession>A0A6A0BB97</accession>
<dbReference type="Pfam" id="PF13302">
    <property type="entry name" value="Acetyltransf_3"/>
    <property type="match status" value="1"/>
</dbReference>
<dbReference type="AlphaFoldDB" id="A0A6A0BB97"/>
<dbReference type="Gene3D" id="3.40.630.30">
    <property type="match status" value="1"/>
</dbReference>
<sequence>MAAFYLSNNRFNLTKIETFTYANSPQTCYNTVMNLYEKLAIFTTIETERLLLRPLTMADSEDMYAYASNPENLIYIFPAHKNIADTQFAIANFFMKAPLGKWAIELKSEQKMIGTITFVKLDEKKRIAEIGYALNMAYWGQGLMTEAVRTLTEIGLTEFGLYYLDIVVESENFASCKVAEKSGYTLKKSYKAINEYSKIIKNFKCYRKANHE</sequence>
<dbReference type="PANTHER" id="PTHR43792:SF8">
    <property type="entry name" value="[RIBOSOMAL PROTEIN US5]-ALANINE N-ACETYLTRANSFERASE"/>
    <property type="match status" value="1"/>
</dbReference>
<evidence type="ECO:0000256" key="3">
    <source>
        <dbReference type="ARBA" id="ARBA00038502"/>
    </source>
</evidence>
<dbReference type="InterPro" id="IPR051531">
    <property type="entry name" value="N-acetyltransferase"/>
</dbReference>
<evidence type="ECO:0000313" key="6">
    <source>
        <dbReference type="Proteomes" id="UP000480303"/>
    </source>
</evidence>
<dbReference type="GO" id="GO:0005737">
    <property type="term" value="C:cytoplasm"/>
    <property type="evidence" value="ECO:0007669"/>
    <property type="project" value="TreeGrafter"/>
</dbReference>
<protein>
    <submittedName>
        <fullName evidence="5">N-acetyltransferase</fullName>
    </submittedName>
</protein>
<evidence type="ECO:0000256" key="1">
    <source>
        <dbReference type="ARBA" id="ARBA00022679"/>
    </source>
</evidence>
<dbReference type="InterPro" id="IPR000182">
    <property type="entry name" value="GNAT_dom"/>
</dbReference>
<organism evidence="5 6">
    <name type="scientific">Pseudolactococcus hodotermopsidis</name>
    <dbReference type="NCBI Taxonomy" id="2709157"/>
    <lineage>
        <taxon>Bacteria</taxon>
        <taxon>Bacillati</taxon>
        <taxon>Bacillota</taxon>
        <taxon>Bacilli</taxon>
        <taxon>Lactobacillales</taxon>
        <taxon>Streptococcaceae</taxon>
        <taxon>Pseudolactococcus</taxon>
    </lineage>
</organism>
<evidence type="ECO:0000256" key="2">
    <source>
        <dbReference type="ARBA" id="ARBA00023315"/>
    </source>
</evidence>